<comment type="miscellaneous">
    <text evidence="17">Bacitracin is thought to be involved in the inhibition of peptidoglycan synthesis by sequestering undecaprenyl diphosphate, thereby reducing the pool of lipid carrier available.</text>
</comment>
<comment type="function">
    <text evidence="17">Catalyzes the dephosphorylation of undecaprenyl diphosphate (UPP). Confers resistance to bacitracin.</text>
</comment>
<dbReference type="Pfam" id="PF02673">
    <property type="entry name" value="BacA"/>
    <property type="match status" value="1"/>
</dbReference>
<feature type="transmembrane region" description="Helical" evidence="17">
    <location>
        <begin position="72"/>
        <end position="92"/>
    </location>
</feature>
<keyword evidence="5 17" id="KW-1003">Cell membrane</keyword>
<accession>A0A2K9EGY4</accession>
<gene>
    <name evidence="17 18" type="primary">uppP</name>
    <name evidence="18" type="ORF">HVS_13065</name>
</gene>
<dbReference type="KEGG" id="hsc:HVS_13065"/>
<dbReference type="PANTHER" id="PTHR30622">
    <property type="entry name" value="UNDECAPRENYL-DIPHOSPHATASE"/>
    <property type="match status" value="1"/>
</dbReference>
<keyword evidence="13 17" id="KW-0961">Cell wall biogenesis/degradation</keyword>
<keyword evidence="8 17" id="KW-0133">Cell shape</keyword>
<comment type="similarity">
    <text evidence="2 17">Belongs to the UppP family.</text>
</comment>
<comment type="catalytic activity">
    <reaction evidence="16 17">
        <text>di-trans,octa-cis-undecaprenyl diphosphate + H2O = di-trans,octa-cis-undecaprenyl phosphate + phosphate + H(+)</text>
        <dbReference type="Rhea" id="RHEA:28094"/>
        <dbReference type="ChEBI" id="CHEBI:15377"/>
        <dbReference type="ChEBI" id="CHEBI:15378"/>
        <dbReference type="ChEBI" id="CHEBI:43474"/>
        <dbReference type="ChEBI" id="CHEBI:58405"/>
        <dbReference type="ChEBI" id="CHEBI:60392"/>
        <dbReference type="EC" id="3.6.1.27"/>
    </reaction>
</comment>
<evidence type="ECO:0000256" key="12">
    <source>
        <dbReference type="ARBA" id="ARBA00023251"/>
    </source>
</evidence>
<proteinExistence type="inferred from homology"/>
<dbReference type="GO" id="GO:0005886">
    <property type="term" value="C:plasma membrane"/>
    <property type="evidence" value="ECO:0007669"/>
    <property type="project" value="UniProtKB-SubCell"/>
</dbReference>
<evidence type="ECO:0000256" key="9">
    <source>
        <dbReference type="ARBA" id="ARBA00022984"/>
    </source>
</evidence>
<keyword evidence="12 17" id="KW-0046">Antibiotic resistance</keyword>
<evidence type="ECO:0000256" key="16">
    <source>
        <dbReference type="ARBA" id="ARBA00047594"/>
    </source>
</evidence>
<keyword evidence="6 17" id="KW-0812">Transmembrane</keyword>
<keyword evidence="9 17" id="KW-0573">Peptidoglycan synthesis</keyword>
<protein>
    <recommendedName>
        <fullName evidence="4 17">Undecaprenyl-diphosphatase</fullName>
        <ecNumber evidence="3 17">3.6.1.27</ecNumber>
    </recommendedName>
    <alternativeName>
        <fullName evidence="15 17">Bacitracin resistance protein</fullName>
    </alternativeName>
    <alternativeName>
        <fullName evidence="14 17">Undecaprenyl pyrophosphate phosphatase</fullName>
    </alternativeName>
</protein>
<keyword evidence="11 17" id="KW-0472">Membrane</keyword>
<dbReference type="EC" id="3.6.1.27" evidence="3 17"/>
<dbReference type="RefSeq" id="WP_101302992.1">
    <property type="nucleotide sequence ID" value="NZ_CP025197.1"/>
</dbReference>
<evidence type="ECO:0000256" key="15">
    <source>
        <dbReference type="ARBA" id="ARBA00032932"/>
    </source>
</evidence>
<name>A0A2K9EGY4_9FIRM</name>
<feature type="transmembrane region" description="Helical" evidence="17">
    <location>
        <begin position="175"/>
        <end position="194"/>
    </location>
</feature>
<evidence type="ECO:0000256" key="2">
    <source>
        <dbReference type="ARBA" id="ARBA00010621"/>
    </source>
</evidence>
<dbReference type="AlphaFoldDB" id="A0A2K9EGY4"/>
<dbReference type="PANTHER" id="PTHR30622:SF4">
    <property type="entry name" value="UNDECAPRENYL-DIPHOSPHATASE"/>
    <property type="match status" value="1"/>
</dbReference>
<dbReference type="InterPro" id="IPR003824">
    <property type="entry name" value="UppP"/>
</dbReference>
<dbReference type="GO" id="GO:0071555">
    <property type="term" value="P:cell wall organization"/>
    <property type="evidence" value="ECO:0007669"/>
    <property type="project" value="UniProtKB-KW"/>
</dbReference>
<evidence type="ECO:0000256" key="10">
    <source>
        <dbReference type="ARBA" id="ARBA00022989"/>
    </source>
</evidence>
<keyword evidence="7 17" id="KW-0378">Hydrolase</keyword>
<evidence type="ECO:0000256" key="6">
    <source>
        <dbReference type="ARBA" id="ARBA00022692"/>
    </source>
</evidence>
<feature type="transmembrane region" description="Helical" evidence="17">
    <location>
        <begin position="41"/>
        <end position="60"/>
    </location>
</feature>
<evidence type="ECO:0000256" key="11">
    <source>
        <dbReference type="ARBA" id="ARBA00023136"/>
    </source>
</evidence>
<reference evidence="18 19" key="1">
    <citation type="submission" date="2017-12" db="EMBL/GenBank/DDBJ databases">
        <title>Complete genome sequence of Herbivorax saccincola GGR1, a novel Cellulosome-producing hydrolytic bacterium in a thermophilic biogas plant, established by Illumina and Nanopore MinION sequencing.</title>
        <authorList>
            <person name="Pechtl A."/>
            <person name="Ruckert C."/>
            <person name="Koeck D.E."/>
            <person name="Maus I."/>
            <person name="Winkler A."/>
            <person name="Kalinowski J."/>
            <person name="Puhler A."/>
            <person name="Schwarz W.W."/>
            <person name="Zverlov V.V."/>
            <person name="Schluter A."/>
            <person name="Liebl W."/>
        </authorList>
    </citation>
    <scope>NUCLEOTIDE SEQUENCE [LARGE SCALE GENOMIC DNA]</scope>
    <source>
        <strain evidence="19">SR1</strain>
    </source>
</reference>
<sequence>MGIIEVIVLGIIQGLTEFLPISSSGHLVLFNKLFGITEGTVTFSIAVHIATLVAVVSVLWKDVLEMIKKPTGKLTLLVIVATIPMGIVGFIFKDLLKSFLETGVTVGFGFLITGTVLWLAEYMSKKENKNKRLEETSFLDALFVGCAQVIAMLPAVSRSGSTTGGALFRGLNREFALKFSFLMSIPAILGPAAIEAIDVIKDGSGLGVEFFPLIAGMLAAGISGYLAIKFMLKIFTKASLKVFSYYVYTLGVLVLIDQFITKIFFK</sequence>
<dbReference type="GO" id="GO:0009252">
    <property type="term" value="P:peptidoglycan biosynthetic process"/>
    <property type="evidence" value="ECO:0007669"/>
    <property type="project" value="UniProtKB-KW"/>
</dbReference>
<dbReference type="GO" id="GO:0050380">
    <property type="term" value="F:undecaprenyl-diphosphatase activity"/>
    <property type="evidence" value="ECO:0007669"/>
    <property type="project" value="UniProtKB-UniRule"/>
</dbReference>
<evidence type="ECO:0000256" key="7">
    <source>
        <dbReference type="ARBA" id="ARBA00022801"/>
    </source>
</evidence>
<evidence type="ECO:0000256" key="17">
    <source>
        <dbReference type="HAMAP-Rule" id="MF_01006"/>
    </source>
</evidence>
<evidence type="ECO:0000313" key="19">
    <source>
        <dbReference type="Proteomes" id="UP000233534"/>
    </source>
</evidence>
<evidence type="ECO:0000313" key="18">
    <source>
        <dbReference type="EMBL" id="AUG58485.1"/>
    </source>
</evidence>
<comment type="subcellular location">
    <subcellularLocation>
        <location evidence="1 17">Cell membrane</location>
        <topology evidence="1 17">Multi-pass membrane protein</topology>
    </subcellularLocation>
</comment>
<dbReference type="EMBL" id="CP025197">
    <property type="protein sequence ID" value="AUG58485.1"/>
    <property type="molecule type" value="Genomic_DNA"/>
</dbReference>
<evidence type="ECO:0000256" key="3">
    <source>
        <dbReference type="ARBA" id="ARBA00012374"/>
    </source>
</evidence>
<feature type="transmembrane region" description="Helical" evidence="17">
    <location>
        <begin position="206"/>
        <end position="228"/>
    </location>
</feature>
<dbReference type="Proteomes" id="UP000233534">
    <property type="component" value="Chromosome"/>
</dbReference>
<dbReference type="GO" id="GO:0046677">
    <property type="term" value="P:response to antibiotic"/>
    <property type="evidence" value="ECO:0007669"/>
    <property type="project" value="UniProtKB-UniRule"/>
</dbReference>
<evidence type="ECO:0000256" key="13">
    <source>
        <dbReference type="ARBA" id="ARBA00023316"/>
    </source>
</evidence>
<dbReference type="HAMAP" id="MF_01006">
    <property type="entry name" value="Undec_diphosphatase"/>
    <property type="match status" value="1"/>
</dbReference>
<feature type="transmembrane region" description="Helical" evidence="17">
    <location>
        <begin position="104"/>
        <end position="124"/>
    </location>
</feature>
<evidence type="ECO:0000256" key="14">
    <source>
        <dbReference type="ARBA" id="ARBA00032707"/>
    </source>
</evidence>
<feature type="transmembrane region" description="Helical" evidence="17">
    <location>
        <begin position="243"/>
        <end position="265"/>
    </location>
</feature>
<evidence type="ECO:0000256" key="8">
    <source>
        <dbReference type="ARBA" id="ARBA00022960"/>
    </source>
</evidence>
<organism evidence="18 19">
    <name type="scientific">Acetivibrio saccincola</name>
    <dbReference type="NCBI Taxonomy" id="1677857"/>
    <lineage>
        <taxon>Bacteria</taxon>
        <taxon>Bacillati</taxon>
        <taxon>Bacillota</taxon>
        <taxon>Clostridia</taxon>
        <taxon>Eubacteriales</taxon>
        <taxon>Oscillospiraceae</taxon>
        <taxon>Acetivibrio</taxon>
    </lineage>
</organism>
<keyword evidence="10 17" id="KW-1133">Transmembrane helix</keyword>
<evidence type="ECO:0000256" key="5">
    <source>
        <dbReference type="ARBA" id="ARBA00022475"/>
    </source>
</evidence>
<dbReference type="GO" id="GO:0008360">
    <property type="term" value="P:regulation of cell shape"/>
    <property type="evidence" value="ECO:0007669"/>
    <property type="project" value="UniProtKB-KW"/>
</dbReference>
<keyword evidence="19" id="KW-1185">Reference proteome</keyword>
<evidence type="ECO:0000256" key="4">
    <source>
        <dbReference type="ARBA" id="ARBA00021581"/>
    </source>
</evidence>
<evidence type="ECO:0000256" key="1">
    <source>
        <dbReference type="ARBA" id="ARBA00004651"/>
    </source>
</evidence>